<keyword evidence="3" id="KW-1185">Reference proteome</keyword>
<feature type="chain" id="PRO_5014367348" evidence="1">
    <location>
        <begin position="20"/>
        <end position="76"/>
    </location>
</feature>
<dbReference type="AlphaFoldDB" id="A0A2J5I381"/>
<name>A0A2J5I381_9EURO</name>
<sequence length="76" mass="8460">MVKFIVTSLALAMATRVVALTTSARSLRDLISNSCATFIIEEYWDWSNMQAGIVLPFIYVYICPGANERNLMIGTP</sequence>
<gene>
    <name evidence="2" type="ORF">BDW42DRAFT_45303</name>
</gene>
<feature type="signal peptide" evidence="1">
    <location>
        <begin position="1"/>
        <end position="19"/>
    </location>
</feature>
<protein>
    <submittedName>
        <fullName evidence="2">Uncharacterized protein</fullName>
    </submittedName>
</protein>
<dbReference type="EMBL" id="KZ559512">
    <property type="protein sequence ID" value="PLN84337.1"/>
    <property type="molecule type" value="Genomic_DNA"/>
</dbReference>
<reference evidence="3" key="1">
    <citation type="submission" date="2017-12" db="EMBL/GenBank/DDBJ databases">
        <authorList>
            <consortium name="DOE Joint Genome Institute"/>
            <person name="Mondo S.J."/>
            <person name="Kjaerbolling I."/>
            <person name="Vesth T.C."/>
            <person name="Frisvad J.C."/>
            <person name="Nybo J.L."/>
            <person name="Theobald S."/>
            <person name="Kuo A."/>
            <person name="Bowyer P."/>
            <person name="Matsuda Y."/>
            <person name="Lyhne E.K."/>
            <person name="Kogle M.E."/>
            <person name="Clum A."/>
            <person name="Lipzen A."/>
            <person name="Salamov A."/>
            <person name="Ngan C.Y."/>
            <person name="Daum C."/>
            <person name="Chiniquy J."/>
            <person name="Barry K."/>
            <person name="LaButti K."/>
            <person name="Haridas S."/>
            <person name="Simmons B.A."/>
            <person name="Magnuson J.K."/>
            <person name="Mortensen U.H."/>
            <person name="Larsen T.O."/>
            <person name="Grigoriev I.V."/>
            <person name="Baker S.E."/>
            <person name="Andersen M.R."/>
            <person name="Nordberg H.P."/>
            <person name="Cantor M.N."/>
            <person name="Hua S.X."/>
        </authorList>
    </citation>
    <scope>NUCLEOTIDE SEQUENCE [LARGE SCALE GENOMIC DNA]</scope>
    <source>
        <strain evidence="3">IBT 19404</strain>
    </source>
</reference>
<proteinExistence type="predicted"/>
<keyword evidence="1" id="KW-0732">Signal</keyword>
<evidence type="ECO:0000313" key="3">
    <source>
        <dbReference type="Proteomes" id="UP000235023"/>
    </source>
</evidence>
<accession>A0A2J5I381</accession>
<dbReference type="Proteomes" id="UP000235023">
    <property type="component" value="Unassembled WGS sequence"/>
</dbReference>
<evidence type="ECO:0000313" key="2">
    <source>
        <dbReference type="EMBL" id="PLN84337.1"/>
    </source>
</evidence>
<evidence type="ECO:0000256" key="1">
    <source>
        <dbReference type="SAM" id="SignalP"/>
    </source>
</evidence>
<organism evidence="2 3">
    <name type="scientific">Aspergillus taichungensis</name>
    <dbReference type="NCBI Taxonomy" id="482145"/>
    <lineage>
        <taxon>Eukaryota</taxon>
        <taxon>Fungi</taxon>
        <taxon>Dikarya</taxon>
        <taxon>Ascomycota</taxon>
        <taxon>Pezizomycotina</taxon>
        <taxon>Eurotiomycetes</taxon>
        <taxon>Eurotiomycetidae</taxon>
        <taxon>Eurotiales</taxon>
        <taxon>Aspergillaceae</taxon>
        <taxon>Aspergillus</taxon>
        <taxon>Aspergillus subgen. Circumdati</taxon>
    </lineage>
</organism>